<gene>
    <name evidence="8 9" type="primary">bioD</name>
    <name evidence="9" type="ORF">Ldro_0250</name>
</gene>
<dbReference type="Gene3D" id="3.40.50.300">
    <property type="entry name" value="P-loop containing nucleotide triphosphate hydrolases"/>
    <property type="match status" value="1"/>
</dbReference>
<comment type="subunit">
    <text evidence="8">Homodimer.</text>
</comment>
<keyword evidence="6 8" id="KW-0067">ATP-binding</keyword>
<feature type="binding site" evidence="8">
    <location>
        <begin position="12"/>
        <end position="17"/>
    </location>
    <ligand>
        <name>ATP</name>
        <dbReference type="ChEBI" id="CHEBI:30616"/>
    </ligand>
</feature>
<keyword evidence="1 8" id="KW-0963">Cytoplasm</keyword>
<comment type="function">
    <text evidence="8">Catalyzes a mechanistically unusual reaction, the ATP-dependent insertion of CO2 between the N7 and N8 nitrogen atoms of 7,8-diaminopelargonic acid (DAPA, also called 7,8-diammoniononanoate) to form a ureido ring.</text>
</comment>
<feature type="binding site" evidence="8">
    <location>
        <position position="16"/>
    </location>
    <ligand>
        <name>Mg(2+)</name>
        <dbReference type="ChEBI" id="CHEBI:18420"/>
    </ligand>
</feature>
<dbReference type="Pfam" id="PF13500">
    <property type="entry name" value="AAA_26"/>
    <property type="match status" value="1"/>
</dbReference>
<reference evidence="9 10" key="1">
    <citation type="submission" date="2015-11" db="EMBL/GenBank/DDBJ databases">
        <title>Genomic analysis of 38 Legionella species identifies large and diverse effector repertoires.</title>
        <authorList>
            <person name="Burstein D."/>
            <person name="Amaro F."/>
            <person name="Zusman T."/>
            <person name="Lifshitz Z."/>
            <person name="Cohen O."/>
            <person name="Gilbert J.A."/>
            <person name="Pupko T."/>
            <person name="Shuman H.A."/>
            <person name="Segal G."/>
        </authorList>
    </citation>
    <scope>NUCLEOTIDE SEQUENCE [LARGE SCALE GENOMIC DNA]</scope>
    <source>
        <strain evidence="9 10">ATCC 700990</strain>
    </source>
</reference>
<proteinExistence type="inferred from homology"/>
<keyword evidence="4 8" id="KW-0547">Nucleotide-binding</keyword>
<dbReference type="EC" id="6.3.3.3" evidence="8"/>
<dbReference type="RefSeq" id="WP_058494614.1">
    <property type="nucleotide sequence ID" value="NZ_CAAAIU010000003.1"/>
</dbReference>
<dbReference type="AlphaFoldDB" id="A0A0W0TBA8"/>
<dbReference type="Proteomes" id="UP000054736">
    <property type="component" value="Unassembled WGS sequence"/>
</dbReference>
<feature type="active site" evidence="8">
    <location>
        <position position="37"/>
    </location>
</feature>
<dbReference type="InterPro" id="IPR027417">
    <property type="entry name" value="P-loop_NTPase"/>
</dbReference>
<organism evidence="9 10">
    <name type="scientific">Legionella drozanskii LLAP-1</name>
    <dbReference type="NCBI Taxonomy" id="1212489"/>
    <lineage>
        <taxon>Bacteria</taxon>
        <taxon>Pseudomonadati</taxon>
        <taxon>Pseudomonadota</taxon>
        <taxon>Gammaproteobacteria</taxon>
        <taxon>Legionellales</taxon>
        <taxon>Legionellaceae</taxon>
        <taxon>Legionella</taxon>
    </lineage>
</organism>
<evidence type="ECO:0000313" key="10">
    <source>
        <dbReference type="Proteomes" id="UP000054736"/>
    </source>
</evidence>
<dbReference type="NCBIfam" id="TIGR00347">
    <property type="entry name" value="bioD"/>
    <property type="match status" value="1"/>
</dbReference>
<evidence type="ECO:0000256" key="1">
    <source>
        <dbReference type="ARBA" id="ARBA00022490"/>
    </source>
</evidence>
<comment type="subcellular location">
    <subcellularLocation>
        <location evidence="8">Cytoplasm</location>
    </subcellularLocation>
</comment>
<dbReference type="PATRIC" id="fig|1212489.4.peg.260"/>
<dbReference type="PANTHER" id="PTHR43210:SF5">
    <property type="entry name" value="DETHIOBIOTIN SYNTHETASE"/>
    <property type="match status" value="1"/>
</dbReference>
<dbReference type="GO" id="GO:0042803">
    <property type="term" value="F:protein homodimerization activity"/>
    <property type="evidence" value="ECO:0007669"/>
    <property type="project" value="UniProtKB-ARBA"/>
</dbReference>
<protein>
    <recommendedName>
        <fullName evidence="8">ATP-dependent dethiobiotin synthetase BioD</fullName>
        <ecNumber evidence="8">6.3.3.3</ecNumber>
    </recommendedName>
    <alternativeName>
        <fullName evidence="8">DTB synthetase</fullName>
        <shortName evidence="8">DTBS</shortName>
    </alternativeName>
    <alternativeName>
        <fullName evidence="8">Dethiobiotin synthase</fullName>
    </alternativeName>
</protein>
<name>A0A0W0TBA8_9GAMM</name>
<feature type="binding site" evidence="8">
    <location>
        <position position="54"/>
    </location>
    <ligand>
        <name>ATP</name>
        <dbReference type="ChEBI" id="CHEBI:30616"/>
    </ligand>
</feature>
<accession>A0A0W0TBA8</accession>
<dbReference type="STRING" id="1212489.Ldro_0250"/>
<dbReference type="GO" id="GO:0000287">
    <property type="term" value="F:magnesium ion binding"/>
    <property type="evidence" value="ECO:0007669"/>
    <property type="project" value="UniProtKB-UniRule"/>
</dbReference>
<dbReference type="UniPathway" id="UPA00078">
    <property type="reaction ID" value="UER00161"/>
</dbReference>
<comment type="caution">
    <text evidence="8">Lacks conserved residue(s) required for the propagation of feature annotation.</text>
</comment>
<dbReference type="InterPro" id="IPR004472">
    <property type="entry name" value="DTB_synth_BioD"/>
</dbReference>
<keyword evidence="2 8" id="KW-0436">Ligase</keyword>
<evidence type="ECO:0000256" key="5">
    <source>
        <dbReference type="ARBA" id="ARBA00022756"/>
    </source>
</evidence>
<feature type="binding site" evidence="8">
    <location>
        <position position="54"/>
    </location>
    <ligand>
        <name>Mg(2+)</name>
        <dbReference type="ChEBI" id="CHEBI:18420"/>
    </ligand>
</feature>
<keyword evidence="7 8" id="KW-0460">Magnesium</keyword>
<comment type="catalytic activity">
    <reaction evidence="8">
        <text>(7R,8S)-7,8-diammoniononanoate + CO2 + ATP = (4R,5S)-dethiobiotin + ADP + phosphate + 3 H(+)</text>
        <dbReference type="Rhea" id="RHEA:15805"/>
        <dbReference type="ChEBI" id="CHEBI:15378"/>
        <dbReference type="ChEBI" id="CHEBI:16526"/>
        <dbReference type="ChEBI" id="CHEBI:30616"/>
        <dbReference type="ChEBI" id="CHEBI:43474"/>
        <dbReference type="ChEBI" id="CHEBI:149469"/>
        <dbReference type="ChEBI" id="CHEBI:149473"/>
        <dbReference type="ChEBI" id="CHEBI:456216"/>
        <dbReference type="EC" id="6.3.3.3"/>
    </reaction>
</comment>
<comment type="pathway">
    <text evidence="8">Cofactor biosynthesis; biotin biosynthesis; biotin from 7,8-diaminononanoate: step 1/2.</text>
</comment>
<feature type="binding site" evidence="8">
    <location>
        <begin position="114"/>
        <end position="117"/>
    </location>
    <ligand>
        <name>ATP</name>
        <dbReference type="ChEBI" id="CHEBI:30616"/>
    </ligand>
</feature>
<dbReference type="PIRSF" id="PIRSF006755">
    <property type="entry name" value="DTB_synth"/>
    <property type="match status" value="1"/>
</dbReference>
<comment type="cofactor">
    <cofactor evidence="8">
        <name>Mg(2+)</name>
        <dbReference type="ChEBI" id="CHEBI:18420"/>
    </cofactor>
</comment>
<dbReference type="EMBL" id="LNXY01000003">
    <property type="protein sequence ID" value="KTC92879.1"/>
    <property type="molecule type" value="Genomic_DNA"/>
</dbReference>
<keyword evidence="3 8" id="KW-0479">Metal-binding</keyword>
<dbReference type="GO" id="GO:0005524">
    <property type="term" value="F:ATP binding"/>
    <property type="evidence" value="ECO:0007669"/>
    <property type="project" value="UniProtKB-UniRule"/>
</dbReference>
<dbReference type="OrthoDB" id="9802097at2"/>
<dbReference type="CDD" id="cd03109">
    <property type="entry name" value="DTBS"/>
    <property type="match status" value="1"/>
</dbReference>
<evidence type="ECO:0000256" key="4">
    <source>
        <dbReference type="ARBA" id="ARBA00022741"/>
    </source>
</evidence>
<evidence type="ECO:0000256" key="3">
    <source>
        <dbReference type="ARBA" id="ARBA00022723"/>
    </source>
</evidence>
<dbReference type="PANTHER" id="PTHR43210">
    <property type="entry name" value="DETHIOBIOTIN SYNTHETASE"/>
    <property type="match status" value="1"/>
</dbReference>
<evidence type="ECO:0000313" key="9">
    <source>
        <dbReference type="EMBL" id="KTC92879.1"/>
    </source>
</evidence>
<dbReference type="GO" id="GO:0005829">
    <property type="term" value="C:cytosol"/>
    <property type="evidence" value="ECO:0007669"/>
    <property type="project" value="TreeGrafter"/>
</dbReference>
<dbReference type="FunFam" id="3.40.50.300:FF:000292">
    <property type="entry name" value="ATP-dependent dethiobiotin synthetase BioD"/>
    <property type="match status" value="1"/>
</dbReference>
<dbReference type="GO" id="GO:0004141">
    <property type="term" value="F:dethiobiotin synthase activity"/>
    <property type="evidence" value="ECO:0007669"/>
    <property type="project" value="UniProtKB-UniRule"/>
</dbReference>
<evidence type="ECO:0000256" key="8">
    <source>
        <dbReference type="HAMAP-Rule" id="MF_00336"/>
    </source>
</evidence>
<feature type="binding site" evidence="8">
    <location>
        <position position="41"/>
    </location>
    <ligand>
        <name>substrate</name>
    </ligand>
</feature>
<evidence type="ECO:0000256" key="6">
    <source>
        <dbReference type="ARBA" id="ARBA00022840"/>
    </source>
</evidence>
<keyword evidence="10" id="KW-1185">Reference proteome</keyword>
<feature type="binding site" evidence="8">
    <location>
        <begin position="174"/>
        <end position="175"/>
    </location>
    <ligand>
        <name>ATP</name>
        <dbReference type="ChEBI" id="CHEBI:30616"/>
    </ligand>
</feature>
<evidence type="ECO:0000256" key="2">
    <source>
        <dbReference type="ARBA" id="ARBA00022598"/>
    </source>
</evidence>
<evidence type="ECO:0000256" key="7">
    <source>
        <dbReference type="ARBA" id="ARBA00022842"/>
    </source>
</evidence>
<dbReference type="GO" id="GO:0009102">
    <property type="term" value="P:biotin biosynthetic process"/>
    <property type="evidence" value="ECO:0007669"/>
    <property type="project" value="UniProtKB-UniRule"/>
</dbReference>
<feature type="binding site" evidence="8">
    <location>
        <position position="114"/>
    </location>
    <ligand>
        <name>Mg(2+)</name>
        <dbReference type="ChEBI" id="CHEBI:18420"/>
    </ligand>
</feature>
<dbReference type="SUPFAM" id="SSF52540">
    <property type="entry name" value="P-loop containing nucleoside triphosphate hydrolases"/>
    <property type="match status" value="1"/>
</dbReference>
<sequence>MKIYFITGTDTDSGKTYITCQLLDYFKQRKKKALALKPVASGCYEKNGLLQSEDVINLQKHNVNPRFKINAWQFAPPISPHIAAKQVNSRLTLQEIADFCFDKQFIQMDYLLIEGAGGLMAPLNEEETWLDFLKLTQIPVILVVGMRLGCLNHALLTDAVLKYNHISCEGWIANCLDNEMLVRDENITTLAQKMHMPQLATVYFQGNLADERVFQKLT</sequence>
<dbReference type="HAMAP" id="MF_00336">
    <property type="entry name" value="BioD"/>
    <property type="match status" value="1"/>
</dbReference>
<comment type="caution">
    <text evidence="9">The sequence shown here is derived from an EMBL/GenBank/DDBJ whole genome shotgun (WGS) entry which is preliminary data.</text>
</comment>
<keyword evidence="5 8" id="KW-0093">Biotin biosynthesis</keyword>
<comment type="similarity">
    <text evidence="8">Belongs to the dethiobiotin synthetase family.</text>
</comment>